<comment type="caution">
    <text evidence="2">The sequence shown here is derived from an EMBL/GenBank/DDBJ whole genome shotgun (WGS) entry which is preliminary data.</text>
</comment>
<dbReference type="InterPro" id="IPR000086">
    <property type="entry name" value="NUDIX_hydrolase_dom"/>
</dbReference>
<dbReference type="AlphaFoldDB" id="A0A0F9JXD3"/>
<dbReference type="SUPFAM" id="SSF55811">
    <property type="entry name" value="Nudix"/>
    <property type="match status" value="1"/>
</dbReference>
<evidence type="ECO:0000259" key="1">
    <source>
        <dbReference type="Pfam" id="PF00293"/>
    </source>
</evidence>
<dbReference type="Gene3D" id="3.90.79.10">
    <property type="entry name" value="Nucleoside Triphosphate Pyrophosphohydrolase"/>
    <property type="match status" value="1"/>
</dbReference>
<sequence>MNHTETDKLLEAIHVVESFVDNPKKGLPQSVFYFITRLTPMVNVDLLIKDKNNRTLLAWRDDEFAGAGWHVPGGIVRYKETLEQRIQQVALTEIGQKVQYDSKHIALNEIHRTHSTRGHFISFLYSCSIGDAFVPNNEGLKRTDAGYLAWHERCPDNLIAVHKMYQHFI</sequence>
<reference evidence="2" key="1">
    <citation type="journal article" date="2015" name="Nature">
        <title>Complex archaea that bridge the gap between prokaryotes and eukaryotes.</title>
        <authorList>
            <person name="Spang A."/>
            <person name="Saw J.H."/>
            <person name="Jorgensen S.L."/>
            <person name="Zaremba-Niedzwiedzka K."/>
            <person name="Martijn J."/>
            <person name="Lind A.E."/>
            <person name="van Eijk R."/>
            <person name="Schleper C."/>
            <person name="Guy L."/>
            <person name="Ettema T.J."/>
        </authorList>
    </citation>
    <scope>NUCLEOTIDE SEQUENCE</scope>
</reference>
<name>A0A0F9JXD3_9ZZZZ</name>
<organism evidence="2">
    <name type="scientific">marine sediment metagenome</name>
    <dbReference type="NCBI Taxonomy" id="412755"/>
    <lineage>
        <taxon>unclassified sequences</taxon>
        <taxon>metagenomes</taxon>
        <taxon>ecological metagenomes</taxon>
    </lineage>
</organism>
<gene>
    <name evidence="2" type="ORF">LCGC14_1400010</name>
</gene>
<dbReference type="Pfam" id="PF00293">
    <property type="entry name" value="NUDIX"/>
    <property type="match status" value="1"/>
</dbReference>
<evidence type="ECO:0000313" key="2">
    <source>
        <dbReference type="EMBL" id="KKM74469.1"/>
    </source>
</evidence>
<accession>A0A0F9JXD3</accession>
<proteinExistence type="predicted"/>
<protein>
    <recommendedName>
        <fullName evidence="1">Nudix hydrolase domain-containing protein</fullName>
    </recommendedName>
</protein>
<dbReference type="InterPro" id="IPR015797">
    <property type="entry name" value="NUDIX_hydrolase-like_dom_sf"/>
</dbReference>
<feature type="domain" description="Nudix hydrolase" evidence="1">
    <location>
        <begin position="41"/>
        <end position="138"/>
    </location>
</feature>
<dbReference type="EMBL" id="LAZR01009135">
    <property type="protein sequence ID" value="KKM74469.1"/>
    <property type="molecule type" value="Genomic_DNA"/>
</dbReference>